<evidence type="ECO:0000256" key="1">
    <source>
        <dbReference type="ARBA" id="ARBA00004141"/>
    </source>
</evidence>
<proteinExistence type="predicted"/>
<dbReference type="Proteomes" id="UP000295371">
    <property type="component" value="Unassembled WGS sequence"/>
</dbReference>
<keyword evidence="12" id="KW-1185">Reference proteome</keyword>
<keyword evidence="5" id="KW-0028">Amino-acid biosynthesis</keyword>
<feature type="transmembrane region" description="Helical" evidence="10">
    <location>
        <begin position="206"/>
        <end position="231"/>
    </location>
</feature>
<reference evidence="11 12" key="1">
    <citation type="submission" date="2019-03" db="EMBL/GenBank/DDBJ databases">
        <title>Genomic Encyclopedia of Archaeal and Bacterial Type Strains, Phase II (KMG-II): from individual species to whole genera.</title>
        <authorList>
            <person name="Goeker M."/>
        </authorList>
    </citation>
    <scope>NUCLEOTIDE SEQUENCE [LARGE SCALE GENOMIC DNA]</scope>
    <source>
        <strain evidence="11 12">DSM 24323</strain>
    </source>
</reference>
<sequence>MNAIGSGLSCLLRGAGWILRRPKLFGLGAIPPLITSVLLIGVVISMFFWVPPLADRLTGFAAGWAPWLDTTVQVVASILLFAGILVVLVVAFSSLTLLLGGPFYERIAAAVETELGGAPAGRAVEIGVGRSIGQSIIVVVLSLLGTVLAFVLGLVPAVGTAAGLVVNALVGGWLIALELVGQPAASRGLGTLRERSAMMKSNRLAVWGFGVPAFWLLAIPFVSVIAFPAAAAGGVLLTRKLHAEPWTLSTASAAAAPSPARPRA</sequence>
<dbReference type="GO" id="GO:0009675">
    <property type="term" value="F:high-affinity sulfate:proton symporter activity"/>
    <property type="evidence" value="ECO:0007669"/>
    <property type="project" value="TreeGrafter"/>
</dbReference>
<feature type="transmembrane region" description="Helical" evidence="10">
    <location>
        <begin position="136"/>
        <end position="158"/>
    </location>
</feature>
<evidence type="ECO:0000256" key="10">
    <source>
        <dbReference type="SAM" id="Phobius"/>
    </source>
</evidence>
<feature type="transmembrane region" description="Helical" evidence="10">
    <location>
        <begin position="164"/>
        <end position="185"/>
    </location>
</feature>
<feature type="transmembrane region" description="Helical" evidence="10">
    <location>
        <begin position="24"/>
        <end position="50"/>
    </location>
</feature>
<feature type="transmembrane region" description="Helical" evidence="10">
    <location>
        <begin position="70"/>
        <end position="99"/>
    </location>
</feature>
<keyword evidence="8" id="KW-0764">Sulfate transport</keyword>
<keyword evidence="4" id="KW-0997">Cell inner membrane</keyword>
<keyword evidence="7 10" id="KW-1133">Transmembrane helix</keyword>
<dbReference type="InterPro" id="IPR059112">
    <property type="entry name" value="CysZ/EI24"/>
</dbReference>
<gene>
    <name evidence="11" type="ORF">CLV29_1764</name>
</gene>
<dbReference type="PANTHER" id="PTHR37468">
    <property type="entry name" value="SULFATE TRANSPORTER CYSZ"/>
    <property type="match status" value="1"/>
</dbReference>
<dbReference type="AlphaFoldDB" id="A0A4R7J9C0"/>
<keyword evidence="3" id="KW-1003">Cell membrane</keyword>
<keyword evidence="6 10" id="KW-0812">Transmembrane</keyword>
<evidence type="ECO:0000256" key="7">
    <source>
        <dbReference type="ARBA" id="ARBA00022989"/>
    </source>
</evidence>
<dbReference type="EMBL" id="SOAW01000001">
    <property type="protein sequence ID" value="TDT34111.1"/>
    <property type="molecule type" value="Genomic_DNA"/>
</dbReference>
<evidence type="ECO:0000256" key="4">
    <source>
        <dbReference type="ARBA" id="ARBA00022519"/>
    </source>
</evidence>
<protein>
    <submittedName>
        <fullName evidence="11">CysZ protein</fullName>
    </submittedName>
</protein>
<evidence type="ECO:0000256" key="9">
    <source>
        <dbReference type="ARBA" id="ARBA00023136"/>
    </source>
</evidence>
<dbReference type="RefSeq" id="WP_133754531.1">
    <property type="nucleotide sequence ID" value="NZ_CP171129.1"/>
</dbReference>
<dbReference type="InterPro" id="IPR050480">
    <property type="entry name" value="CysZ-like"/>
</dbReference>
<evidence type="ECO:0000256" key="5">
    <source>
        <dbReference type="ARBA" id="ARBA00022605"/>
    </source>
</evidence>
<dbReference type="GO" id="GO:0019344">
    <property type="term" value="P:cysteine biosynthetic process"/>
    <property type="evidence" value="ECO:0007669"/>
    <property type="project" value="TreeGrafter"/>
</dbReference>
<evidence type="ECO:0000256" key="2">
    <source>
        <dbReference type="ARBA" id="ARBA00022448"/>
    </source>
</evidence>
<organism evidence="11 12">
    <name type="scientific">Naumannella halotolerans</name>
    <dbReference type="NCBI Taxonomy" id="993414"/>
    <lineage>
        <taxon>Bacteria</taxon>
        <taxon>Bacillati</taxon>
        <taxon>Actinomycetota</taxon>
        <taxon>Actinomycetes</taxon>
        <taxon>Propionibacteriales</taxon>
        <taxon>Propionibacteriaceae</taxon>
        <taxon>Naumannella</taxon>
    </lineage>
</organism>
<comment type="subcellular location">
    <subcellularLocation>
        <location evidence="1">Membrane</location>
        <topology evidence="1">Multi-pass membrane protein</topology>
    </subcellularLocation>
</comment>
<accession>A0A4R7J9C0</accession>
<evidence type="ECO:0000256" key="6">
    <source>
        <dbReference type="ARBA" id="ARBA00022692"/>
    </source>
</evidence>
<dbReference type="Pfam" id="PF07264">
    <property type="entry name" value="EI24"/>
    <property type="match status" value="1"/>
</dbReference>
<dbReference type="PANTHER" id="PTHR37468:SF1">
    <property type="entry name" value="SULFATE TRANSPORTER CYSZ"/>
    <property type="match status" value="1"/>
</dbReference>
<evidence type="ECO:0000313" key="11">
    <source>
        <dbReference type="EMBL" id="TDT34111.1"/>
    </source>
</evidence>
<dbReference type="GO" id="GO:0000103">
    <property type="term" value="P:sulfate assimilation"/>
    <property type="evidence" value="ECO:0007669"/>
    <property type="project" value="TreeGrafter"/>
</dbReference>
<evidence type="ECO:0000313" key="12">
    <source>
        <dbReference type="Proteomes" id="UP000295371"/>
    </source>
</evidence>
<keyword evidence="2" id="KW-0813">Transport</keyword>
<name>A0A4R7J9C0_9ACTN</name>
<evidence type="ECO:0000256" key="8">
    <source>
        <dbReference type="ARBA" id="ARBA00023032"/>
    </source>
</evidence>
<dbReference type="GO" id="GO:0005886">
    <property type="term" value="C:plasma membrane"/>
    <property type="evidence" value="ECO:0007669"/>
    <property type="project" value="TreeGrafter"/>
</dbReference>
<keyword evidence="9 10" id="KW-0472">Membrane</keyword>
<dbReference type="OrthoDB" id="3375053at2"/>
<evidence type="ECO:0000256" key="3">
    <source>
        <dbReference type="ARBA" id="ARBA00022475"/>
    </source>
</evidence>
<comment type="caution">
    <text evidence="11">The sequence shown here is derived from an EMBL/GenBank/DDBJ whole genome shotgun (WGS) entry which is preliminary data.</text>
</comment>